<gene>
    <name evidence="7" type="ORF">SLA_4993</name>
</gene>
<dbReference type="GO" id="GO:0033592">
    <property type="term" value="F:RNA strand annealing activity"/>
    <property type="evidence" value="ECO:0007669"/>
    <property type="project" value="TreeGrafter"/>
</dbReference>
<protein>
    <recommendedName>
        <fullName evidence="1">RNA helicase</fullName>
        <ecNumber evidence="1">3.6.4.13</ecNumber>
    </recommendedName>
</protein>
<dbReference type="KEGG" id="slau:SLA_4993"/>
<keyword evidence="8" id="KW-1185">Reference proteome</keyword>
<dbReference type="InterPro" id="IPR011545">
    <property type="entry name" value="DEAD/DEAH_box_helicase_dom"/>
</dbReference>
<dbReference type="Pfam" id="PF00270">
    <property type="entry name" value="DEAD"/>
    <property type="match status" value="1"/>
</dbReference>
<keyword evidence="2" id="KW-0547">Nucleotide-binding</keyword>
<dbReference type="Proteomes" id="UP000217676">
    <property type="component" value="Chromosome"/>
</dbReference>
<proteinExistence type="predicted"/>
<dbReference type="SUPFAM" id="SSF52540">
    <property type="entry name" value="P-loop containing nucleoside triphosphate hydrolases"/>
    <property type="match status" value="1"/>
</dbReference>
<sequence>MTPFPIQEMTLPVALSGTDVIGQAKTGTGKTLGFGLPILERVVVPADAEAGRATPRS</sequence>
<reference evidence="7 8" key="1">
    <citation type="journal article" date="2016" name="Genome Announc.">
        <title>Complete Genome Sequence of Thiostrepton-Producing Streptomyces laurentii ATCC 31255.</title>
        <authorList>
            <person name="Doi K."/>
            <person name="Fujino Y."/>
            <person name="Nagayoshi Y."/>
            <person name="Ohshima T."/>
            <person name="Ogata S."/>
        </authorList>
    </citation>
    <scope>NUCLEOTIDE SEQUENCE [LARGE SCALE GENOMIC DNA]</scope>
    <source>
        <strain evidence="7 8">ATCC 31255</strain>
    </source>
</reference>
<evidence type="ECO:0000256" key="5">
    <source>
        <dbReference type="ARBA" id="ARBA00022840"/>
    </source>
</evidence>
<dbReference type="EMBL" id="AP017424">
    <property type="protein sequence ID" value="BAU85877.1"/>
    <property type="molecule type" value="Genomic_DNA"/>
</dbReference>
<dbReference type="InterPro" id="IPR050547">
    <property type="entry name" value="DEAD_box_RNA_helicases"/>
</dbReference>
<dbReference type="Gene3D" id="3.40.50.300">
    <property type="entry name" value="P-loop containing nucleotide triphosphate hydrolases"/>
    <property type="match status" value="1"/>
</dbReference>
<name>A0A160P2T9_STRLU</name>
<dbReference type="GO" id="GO:0005524">
    <property type="term" value="F:ATP binding"/>
    <property type="evidence" value="ECO:0007669"/>
    <property type="project" value="UniProtKB-KW"/>
</dbReference>
<dbReference type="AlphaFoldDB" id="A0A160P2T9"/>
<evidence type="ECO:0000313" key="8">
    <source>
        <dbReference type="Proteomes" id="UP000217676"/>
    </source>
</evidence>
<accession>A0A160P2T9</accession>
<dbReference type="PANTHER" id="PTHR47963">
    <property type="entry name" value="DEAD-BOX ATP-DEPENDENT RNA HELICASE 47, MITOCHONDRIAL"/>
    <property type="match status" value="1"/>
</dbReference>
<dbReference type="EC" id="3.6.4.13" evidence="1"/>
<dbReference type="GO" id="GO:0009409">
    <property type="term" value="P:response to cold"/>
    <property type="evidence" value="ECO:0007669"/>
    <property type="project" value="TreeGrafter"/>
</dbReference>
<dbReference type="GO" id="GO:0005840">
    <property type="term" value="C:ribosome"/>
    <property type="evidence" value="ECO:0007669"/>
    <property type="project" value="TreeGrafter"/>
</dbReference>
<keyword evidence="4 7" id="KW-0347">Helicase</keyword>
<evidence type="ECO:0000256" key="3">
    <source>
        <dbReference type="ARBA" id="ARBA00022801"/>
    </source>
</evidence>
<evidence type="ECO:0000259" key="6">
    <source>
        <dbReference type="Pfam" id="PF00270"/>
    </source>
</evidence>
<organism evidence="7 8">
    <name type="scientific">Streptomyces laurentii</name>
    <dbReference type="NCBI Taxonomy" id="39478"/>
    <lineage>
        <taxon>Bacteria</taxon>
        <taxon>Bacillati</taxon>
        <taxon>Actinomycetota</taxon>
        <taxon>Actinomycetes</taxon>
        <taxon>Kitasatosporales</taxon>
        <taxon>Streptomycetaceae</taxon>
        <taxon>Streptomyces</taxon>
    </lineage>
</organism>
<dbReference type="GO" id="GO:0016787">
    <property type="term" value="F:hydrolase activity"/>
    <property type="evidence" value="ECO:0007669"/>
    <property type="project" value="UniProtKB-KW"/>
</dbReference>
<evidence type="ECO:0000256" key="1">
    <source>
        <dbReference type="ARBA" id="ARBA00012552"/>
    </source>
</evidence>
<feature type="domain" description="DEAD/DEAH-box helicase" evidence="6">
    <location>
        <begin position="5"/>
        <end position="42"/>
    </location>
</feature>
<keyword evidence="5" id="KW-0067">ATP-binding</keyword>
<evidence type="ECO:0000256" key="4">
    <source>
        <dbReference type="ARBA" id="ARBA00022806"/>
    </source>
</evidence>
<keyword evidence="3" id="KW-0378">Hydrolase</keyword>
<dbReference type="GO" id="GO:0003724">
    <property type="term" value="F:RNA helicase activity"/>
    <property type="evidence" value="ECO:0007669"/>
    <property type="project" value="UniProtKB-EC"/>
</dbReference>
<dbReference type="PANTHER" id="PTHR47963:SF8">
    <property type="entry name" value="ATP-DEPENDENT RNA HELICASE DEAD"/>
    <property type="match status" value="1"/>
</dbReference>
<evidence type="ECO:0000256" key="2">
    <source>
        <dbReference type="ARBA" id="ARBA00022741"/>
    </source>
</evidence>
<dbReference type="GO" id="GO:0005829">
    <property type="term" value="C:cytosol"/>
    <property type="evidence" value="ECO:0007669"/>
    <property type="project" value="TreeGrafter"/>
</dbReference>
<evidence type="ECO:0000313" key="7">
    <source>
        <dbReference type="EMBL" id="BAU85877.1"/>
    </source>
</evidence>
<dbReference type="InterPro" id="IPR027417">
    <property type="entry name" value="P-loop_NTPase"/>
</dbReference>